<organism evidence="2 3">
    <name type="scientific">Fusarium heterosporum</name>
    <dbReference type="NCBI Taxonomy" id="42747"/>
    <lineage>
        <taxon>Eukaryota</taxon>
        <taxon>Fungi</taxon>
        <taxon>Dikarya</taxon>
        <taxon>Ascomycota</taxon>
        <taxon>Pezizomycotina</taxon>
        <taxon>Sordariomycetes</taxon>
        <taxon>Hypocreomycetidae</taxon>
        <taxon>Hypocreales</taxon>
        <taxon>Nectriaceae</taxon>
        <taxon>Fusarium</taxon>
        <taxon>Fusarium heterosporum species complex</taxon>
    </lineage>
</organism>
<dbReference type="Proteomes" id="UP000567885">
    <property type="component" value="Unassembled WGS sequence"/>
</dbReference>
<keyword evidence="3" id="KW-1185">Reference proteome</keyword>
<dbReference type="EMBL" id="JAAGWQ010000129">
    <property type="protein sequence ID" value="KAF5664969.1"/>
    <property type="molecule type" value="Genomic_DNA"/>
</dbReference>
<dbReference type="Pfam" id="PF20516">
    <property type="entry name" value="PDDEXK_12"/>
    <property type="match status" value="1"/>
</dbReference>
<evidence type="ECO:0000313" key="2">
    <source>
        <dbReference type="EMBL" id="KAF5664969.1"/>
    </source>
</evidence>
<sequence length="232" mass="25561">MALPDQFNRAIEARTMSDPSGLPTSLTDMRTKLLQFGRGRGIHGVDGLQSIPSQAAARAFHPDMAAICEDMDFSCSARRDALGVTPSPDDILYILECAAECLRMGRSEVAWNNEVHSPLRCLTLRPRVKSTFQGLVNVANCFNRSKLPPSLRTRRNHRLCIYLDPHYDPIDRNIASTVDSVRARLSLLLINPTDDLSLLSNPIAIAIAIAIAIETRRPGEGLDTPNLQVATF</sequence>
<dbReference type="InterPro" id="IPR046797">
    <property type="entry name" value="PDDEXK_12"/>
</dbReference>
<dbReference type="OrthoDB" id="4161186at2759"/>
<proteinExistence type="predicted"/>
<reference evidence="2 3" key="1">
    <citation type="submission" date="2020-05" db="EMBL/GenBank/DDBJ databases">
        <title>Identification and distribution of gene clusters putatively required for synthesis of sphingolipid metabolism inhibitors in phylogenetically diverse species of the filamentous fungus Fusarium.</title>
        <authorList>
            <person name="Kim H.-S."/>
            <person name="Busman M."/>
            <person name="Brown D.W."/>
            <person name="Divon H."/>
            <person name="Uhlig S."/>
            <person name="Proctor R.H."/>
        </authorList>
    </citation>
    <scope>NUCLEOTIDE SEQUENCE [LARGE SCALE GENOMIC DNA]</scope>
    <source>
        <strain evidence="2 3">NRRL 20693</strain>
    </source>
</reference>
<protein>
    <recommendedName>
        <fullName evidence="1">PD-(D/E)XK nuclease-like domain-containing protein</fullName>
    </recommendedName>
</protein>
<comment type="caution">
    <text evidence="2">The sequence shown here is derived from an EMBL/GenBank/DDBJ whole genome shotgun (WGS) entry which is preliminary data.</text>
</comment>
<name>A0A8H5WP47_FUSHE</name>
<evidence type="ECO:0000313" key="3">
    <source>
        <dbReference type="Proteomes" id="UP000567885"/>
    </source>
</evidence>
<evidence type="ECO:0000259" key="1">
    <source>
        <dbReference type="Pfam" id="PF20516"/>
    </source>
</evidence>
<gene>
    <name evidence="2" type="ORF">FHETE_6829</name>
</gene>
<dbReference type="AlphaFoldDB" id="A0A8H5WP47"/>
<feature type="domain" description="PD-(D/E)XK nuclease-like" evidence="1">
    <location>
        <begin position="70"/>
        <end position="231"/>
    </location>
</feature>
<accession>A0A8H5WP47</accession>